<evidence type="ECO:0000313" key="3">
    <source>
        <dbReference type="Proteomes" id="UP000663842"/>
    </source>
</evidence>
<reference evidence="1" key="1">
    <citation type="submission" date="2021-02" db="EMBL/GenBank/DDBJ databases">
        <authorList>
            <person name="Nowell W R."/>
        </authorList>
    </citation>
    <scope>NUCLEOTIDE SEQUENCE</scope>
</reference>
<evidence type="ECO:0008006" key="5">
    <source>
        <dbReference type="Google" id="ProtNLM"/>
    </source>
</evidence>
<dbReference type="EMBL" id="CAJOBF010000410">
    <property type="protein sequence ID" value="CAF3813442.1"/>
    <property type="molecule type" value="Genomic_DNA"/>
</dbReference>
<evidence type="ECO:0000313" key="4">
    <source>
        <dbReference type="Proteomes" id="UP000663866"/>
    </source>
</evidence>
<evidence type="ECO:0000313" key="1">
    <source>
        <dbReference type="EMBL" id="CAF3813442.1"/>
    </source>
</evidence>
<gene>
    <name evidence="2" type="ORF">OVN521_LOCUS33762</name>
    <name evidence="1" type="ORF">UXM345_LOCUS5521</name>
</gene>
<dbReference type="EMBL" id="CAJOBG010039123">
    <property type="protein sequence ID" value="CAF4381879.1"/>
    <property type="molecule type" value="Genomic_DNA"/>
</dbReference>
<proteinExistence type="predicted"/>
<comment type="caution">
    <text evidence="1">The sequence shown here is derived from an EMBL/GenBank/DDBJ whole genome shotgun (WGS) entry which is preliminary data.</text>
</comment>
<dbReference type="Gene3D" id="2.20.25.240">
    <property type="match status" value="1"/>
</dbReference>
<evidence type="ECO:0000313" key="2">
    <source>
        <dbReference type="EMBL" id="CAF4381879.1"/>
    </source>
</evidence>
<sequence>MIDLMFLILRLVRIKENIYYRRSHSSHRILQATLNIQCLKFKRSATTKSIFRCRNRDCKARCRTNLSMDTFLSLPTAHCHAPNPELIPAIQLKNHIKARAATTDEQTSLILHKALRTYPLNAAGQLPKTDALALTIRRQRTAPTLDPDGRLPEKLRKTDRVLEQDSFQPGSIMTDFETGTIKSIKEMLPNVLHKGCLFHFAQAVWRQVQSKGLATKYKEDECFRLNVKKLIALAFVPVGDVTTACDSVTEQFDDDADDLLDYFEKTWIGERKRRGASRKNPQFAQQLWNVYDRVVAGLPRSNNAVEGWHNAFASRVSINHPNIIKLTEKIRREQSKFEIDITKIAQGHQIRTQKACHRKLDERIERLVSTYDSSQLDQYLTNMAGNISH</sequence>
<protein>
    <recommendedName>
        <fullName evidence="5">MULE transposase domain-containing protein</fullName>
    </recommendedName>
</protein>
<dbReference type="Proteomes" id="UP000663842">
    <property type="component" value="Unassembled WGS sequence"/>
</dbReference>
<organism evidence="1 3">
    <name type="scientific">Rotaria magnacalcarata</name>
    <dbReference type="NCBI Taxonomy" id="392030"/>
    <lineage>
        <taxon>Eukaryota</taxon>
        <taxon>Metazoa</taxon>
        <taxon>Spiralia</taxon>
        <taxon>Gnathifera</taxon>
        <taxon>Rotifera</taxon>
        <taxon>Eurotatoria</taxon>
        <taxon>Bdelloidea</taxon>
        <taxon>Philodinida</taxon>
        <taxon>Philodinidae</taxon>
        <taxon>Rotaria</taxon>
    </lineage>
</organism>
<keyword evidence="4" id="KW-1185">Reference proteome</keyword>
<dbReference type="PANTHER" id="PTHR47160">
    <property type="entry name" value="PUTATIVE-RELATED"/>
    <property type="match status" value="1"/>
</dbReference>
<dbReference type="Proteomes" id="UP000663866">
    <property type="component" value="Unassembled WGS sequence"/>
</dbReference>
<dbReference type="PANTHER" id="PTHR47160:SF5">
    <property type="entry name" value="MULE TRANSPOSASE DOMAIN-CONTAINING PROTEIN"/>
    <property type="match status" value="1"/>
</dbReference>
<accession>A0A819CJT6</accession>
<name>A0A819CJT6_9BILA</name>
<dbReference type="AlphaFoldDB" id="A0A819CJT6"/>